<dbReference type="PANTHER" id="PTHR37292">
    <property type="entry name" value="VNG6097C"/>
    <property type="match status" value="1"/>
</dbReference>
<organism evidence="2 3">
    <name type="scientific">Roseomonas elaeocarpi</name>
    <dbReference type="NCBI Taxonomy" id="907779"/>
    <lineage>
        <taxon>Bacteria</taxon>
        <taxon>Pseudomonadati</taxon>
        <taxon>Pseudomonadota</taxon>
        <taxon>Alphaproteobacteria</taxon>
        <taxon>Acetobacterales</taxon>
        <taxon>Roseomonadaceae</taxon>
        <taxon>Roseomonas</taxon>
    </lineage>
</organism>
<name>A0ABV6JSZ9_9PROT</name>
<dbReference type="InterPro" id="IPR004919">
    <property type="entry name" value="GmrSD_N"/>
</dbReference>
<evidence type="ECO:0000259" key="1">
    <source>
        <dbReference type="Pfam" id="PF03235"/>
    </source>
</evidence>
<keyword evidence="3" id="KW-1185">Reference proteome</keyword>
<dbReference type="RefSeq" id="WP_377043145.1">
    <property type="nucleotide sequence ID" value="NZ_JBHLUN010000002.1"/>
</dbReference>
<accession>A0ABV6JSZ9</accession>
<comment type="caution">
    <text evidence="2">The sequence shown here is derived from an EMBL/GenBank/DDBJ whole genome shotgun (WGS) entry which is preliminary data.</text>
</comment>
<evidence type="ECO:0000313" key="3">
    <source>
        <dbReference type="Proteomes" id="UP001589865"/>
    </source>
</evidence>
<gene>
    <name evidence="2" type="ORF">ACFFGY_04245</name>
</gene>
<dbReference type="PANTHER" id="PTHR37292:SF2">
    <property type="entry name" value="DUF262 DOMAIN-CONTAINING PROTEIN"/>
    <property type="match status" value="1"/>
</dbReference>
<evidence type="ECO:0000313" key="2">
    <source>
        <dbReference type="EMBL" id="MFC0407446.1"/>
    </source>
</evidence>
<dbReference type="Proteomes" id="UP001589865">
    <property type="component" value="Unassembled WGS sequence"/>
</dbReference>
<reference evidence="2 3" key="1">
    <citation type="submission" date="2024-09" db="EMBL/GenBank/DDBJ databases">
        <authorList>
            <person name="Sun Q."/>
            <person name="Mori K."/>
        </authorList>
    </citation>
    <scope>NUCLEOTIDE SEQUENCE [LARGE SCALE GENOMIC DNA]</scope>
    <source>
        <strain evidence="2 3">TBRC 5777</strain>
    </source>
</reference>
<dbReference type="Pfam" id="PF03235">
    <property type="entry name" value="GmrSD_N"/>
    <property type="match status" value="1"/>
</dbReference>
<feature type="domain" description="GmrSD restriction endonucleases N-terminal" evidence="1">
    <location>
        <begin position="21"/>
        <end position="225"/>
    </location>
</feature>
<sequence length="539" mass="60965">MAQAPKPDAQKAPQPSVDRVEELASRILSGDIILPKFQRDFVWSKKQVVDLWDSISKNYPIGSVLLWRSRERLKAERNIADLEIGQAGYDYPVNYLLDGQQRLSSVCGALYWHGDDPDSQWNLAYDLRTDRFFHMDTLVSPPNHQVRINWLSDSFLYITQLNRVKSEPDADALEDRGKKLFARLKDYKIATVTLLEMSIEDVGPIFERINSRGTPLTIVDLMRAATWSDKFDLFEQIDELLKSIADKDFSRIDRKVILRSLSAAAGGGFSEGSIDNLRRFDADALIKASGAIKDAYKRVVDFLSTDLSIPSDRHIPYTNQIVVLAEVFRLLPHPDAAQRLALKQWFWRTAVTGYFGGWNTGNMASDQQAVSKFASQITRELEAPVTDTGPAVWLTQQFRLNTAHAKILSLLLAFNRPVDLLTGQNVDIDRALHHANAREYHHFFPRDYLTGKGVPARKANLLANFVMLTADSNKKFSNRAPSAYLKDVEEKLGSNLKAALDANLISDAAYAAAMADDYDDFLRERAKTIHQRCRELTGW</sequence>
<proteinExistence type="predicted"/>
<protein>
    <submittedName>
        <fullName evidence="2">DUF262 domain-containing protein</fullName>
    </submittedName>
</protein>
<dbReference type="EMBL" id="JBHLUN010000002">
    <property type="protein sequence ID" value="MFC0407446.1"/>
    <property type="molecule type" value="Genomic_DNA"/>
</dbReference>